<proteinExistence type="predicted"/>
<gene>
    <name evidence="1" type="ORF">AQUCO_12900003v1</name>
</gene>
<dbReference type="OrthoDB" id="1998152at2759"/>
<evidence type="ECO:0000313" key="2">
    <source>
        <dbReference type="Proteomes" id="UP000230069"/>
    </source>
</evidence>
<dbReference type="AlphaFoldDB" id="A0A2G5C1A3"/>
<dbReference type="STRING" id="218851.A0A2G5C1A3"/>
<evidence type="ECO:0000313" key="1">
    <source>
        <dbReference type="EMBL" id="PIA25062.1"/>
    </source>
</evidence>
<evidence type="ECO:0008006" key="3">
    <source>
        <dbReference type="Google" id="ProtNLM"/>
    </source>
</evidence>
<sequence length="171" mass="19018">MGHELLGILSNDKNGSDVEEVNGEFIKSLTAAVVLFPALTSPELLGMDVWEEKTIPELNVDSTTSFTIMPHLSIFVIQKCPKLKMLPSYVSSHALRVLIIENCPQLTGMQPSLPPLLEKLKLGRDVGDLSSSLLPLLHNNYDYPNLNHFKILILHSRHSPNALTCSHHFDN</sequence>
<dbReference type="Proteomes" id="UP000230069">
    <property type="component" value="Unassembled WGS sequence"/>
</dbReference>
<protein>
    <recommendedName>
        <fullName evidence="3">NB-ARC domain-containing protein</fullName>
    </recommendedName>
</protein>
<keyword evidence="2" id="KW-1185">Reference proteome</keyword>
<name>A0A2G5C1A3_AQUCA</name>
<reference evidence="1 2" key="1">
    <citation type="submission" date="2017-09" db="EMBL/GenBank/DDBJ databases">
        <title>WGS assembly of Aquilegia coerulea Goldsmith.</title>
        <authorList>
            <person name="Hodges S."/>
            <person name="Kramer E."/>
            <person name="Nordborg M."/>
            <person name="Tomkins J."/>
            <person name="Borevitz J."/>
            <person name="Derieg N."/>
            <person name="Yan J."/>
            <person name="Mihaltcheva S."/>
            <person name="Hayes R.D."/>
            <person name="Rokhsar D."/>
        </authorList>
    </citation>
    <scope>NUCLEOTIDE SEQUENCE [LARGE SCALE GENOMIC DNA]</scope>
    <source>
        <strain evidence="2">cv. Goldsmith</strain>
    </source>
</reference>
<accession>A0A2G5C1A3</accession>
<dbReference type="InParanoid" id="A0A2G5C1A3"/>
<dbReference type="EMBL" id="KZ305144">
    <property type="protein sequence ID" value="PIA25062.1"/>
    <property type="molecule type" value="Genomic_DNA"/>
</dbReference>
<organism evidence="1 2">
    <name type="scientific">Aquilegia coerulea</name>
    <name type="common">Rocky mountain columbine</name>
    <dbReference type="NCBI Taxonomy" id="218851"/>
    <lineage>
        <taxon>Eukaryota</taxon>
        <taxon>Viridiplantae</taxon>
        <taxon>Streptophyta</taxon>
        <taxon>Embryophyta</taxon>
        <taxon>Tracheophyta</taxon>
        <taxon>Spermatophyta</taxon>
        <taxon>Magnoliopsida</taxon>
        <taxon>Ranunculales</taxon>
        <taxon>Ranunculaceae</taxon>
        <taxon>Thalictroideae</taxon>
        <taxon>Aquilegia</taxon>
    </lineage>
</organism>